<dbReference type="GO" id="GO:0000155">
    <property type="term" value="F:phosphorelay sensor kinase activity"/>
    <property type="evidence" value="ECO:0007669"/>
    <property type="project" value="InterPro"/>
</dbReference>
<evidence type="ECO:0000313" key="14">
    <source>
        <dbReference type="Proteomes" id="UP000049828"/>
    </source>
</evidence>
<organism evidence="13 14">
    <name type="scientific">Roseburia inulinivorans</name>
    <dbReference type="NCBI Taxonomy" id="360807"/>
    <lineage>
        <taxon>Bacteria</taxon>
        <taxon>Bacillati</taxon>
        <taxon>Bacillota</taxon>
        <taxon>Clostridia</taxon>
        <taxon>Lachnospirales</taxon>
        <taxon>Lachnospiraceae</taxon>
        <taxon>Roseburia</taxon>
    </lineage>
</organism>
<dbReference type="InterPro" id="IPR003594">
    <property type="entry name" value="HATPase_dom"/>
</dbReference>
<evidence type="ECO:0000256" key="2">
    <source>
        <dbReference type="ARBA" id="ARBA00006402"/>
    </source>
</evidence>
<evidence type="ECO:0000256" key="6">
    <source>
        <dbReference type="ARBA" id="ARBA00022777"/>
    </source>
</evidence>
<feature type="domain" description="Response regulatory" evidence="12">
    <location>
        <begin position="524"/>
        <end position="645"/>
    </location>
</feature>
<dbReference type="Gene3D" id="1.10.287.130">
    <property type="match status" value="1"/>
</dbReference>
<dbReference type="SMART" id="SM00388">
    <property type="entry name" value="HisKA"/>
    <property type="match status" value="1"/>
</dbReference>
<dbReference type="Pfam" id="PF00072">
    <property type="entry name" value="Response_reg"/>
    <property type="match status" value="3"/>
</dbReference>
<sequence length="646" mass="74179">MNRQLTMLIVDDMEVERISFAEIFKDEYQILEAENGKQAMEQLEQQKVHIVLLDLCMPVMDGFEVIREMKQQDKYADIPIVAKTAIDEKTEVKALEAGADEYIFSPCDPAIVKKRVHNLVEKYILEREKIRAQLEKEQEMGRAKELFLARMSHELRTPINGILGISQLAHYKDAEVREDFKKIRYQAEYLWELVNDVLDMAAIDNGKMTIRHVAFSLNEVVSEVSGLFYSQCRMKRIYFYFRVDNVTHEYLIGDAIRVKQVLVNLLSNSFKFTEKGGTIEVCMSELDVDDSRTVLHITVRDTGCGISDKALEKIWEPFEQEQHENGKYYGGSGLGLPIIKSIVEQMHGTIDVASEYNVGSKFIVDIPFEIGKSIVREKRKFRSLKVFLVNNDEIALHYMMSTLTRLGIRYDSSTDGKEIIRILKEAYERGEGYDICFVNWQMPGGYGKKLVREMREIFDRDTLKIVTSSYDTEDYEEEMRGAGVDYILKKPVLQSQVYSMISEICSVPEAEKNKTEDYDFSGKRALLAEDNAVNAEVFQGFLKAVNAEVECADNGEAALSRYQNMPDYYYDMIFMDLNMPIMDGYEAAKSIRGSKKPDASDIPILAVTANAMAKDIVKVHEAGMNERITKPVQRELLYQTMEKYIL</sequence>
<evidence type="ECO:0000259" key="11">
    <source>
        <dbReference type="PROSITE" id="PS50109"/>
    </source>
</evidence>
<dbReference type="InterPro" id="IPR001789">
    <property type="entry name" value="Sig_transdc_resp-reg_receiver"/>
</dbReference>
<dbReference type="InterPro" id="IPR005467">
    <property type="entry name" value="His_kinase_dom"/>
</dbReference>
<dbReference type="InterPro" id="IPR011006">
    <property type="entry name" value="CheY-like_superfamily"/>
</dbReference>
<keyword evidence="5 10" id="KW-0597">Phosphoprotein</keyword>
<dbReference type="PRINTS" id="PR00344">
    <property type="entry name" value="BCTRLSENSOR"/>
</dbReference>
<feature type="modified residue" description="4-aspartylphosphate" evidence="10">
    <location>
        <position position="576"/>
    </location>
</feature>
<proteinExistence type="inferred from homology"/>
<dbReference type="STRING" id="360807.ERS852392_02981"/>
<dbReference type="SUPFAM" id="SSF55874">
    <property type="entry name" value="ATPase domain of HSP90 chaperone/DNA topoisomerase II/histidine kinase"/>
    <property type="match status" value="1"/>
</dbReference>
<dbReference type="InterPro" id="IPR036097">
    <property type="entry name" value="HisK_dim/P_sf"/>
</dbReference>
<dbReference type="InterPro" id="IPR004358">
    <property type="entry name" value="Sig_transdc_His_kin-like_C"/>
</dbReference>
<evidence type="ECO:0000256" key="4">
    <source>
        <dbReference type="ARBA" id="ARBA00018672"/>
    </source>
</evidence>
<dbReference type="InterPro" id="IPR003661">
    <property type="entry name" value="HisK_dim/P_dom"/>
</dbReference>
<dbReference type="PROSITE" id="PS50110">
    <property type="entry name" value="RESPONSE_REGULATORY"/>
    <property type="match status" value="3"/>
</dbReference>
<feature type="modified residue" description="4-aspartylphosphate" evidence="10">
    <location>
        <position position="54"/>
    </location>
</feature>
<dbReference type="Pfam" id="PF02518">
    <property type="entry name" value="HATPase_c"/>
    <property type="match status" value="1"/>
</dbReference>
<feature type="domain" description="Response regulatory" evidence="12">
    <location>
        <begin position="385"/>
        <end position="505"/>
    </location>
</feature>
<evidence type="ECO:0000313" key="13">
    <source>
        <dbReference type="EMBL" id="CRL43127.1"/>
    </source>
</evidence>
<accession>A0A0M6X285</accession>
<evidence type="ECO:0000256" key="7">
    <source>
        <dbReference type="ARBA" id="ARBA00023012"/>
    </source>
</evidence>
<dbReference type="InterPro" id="IPR036890">
    <property type="entry name" value="HATPase_C_sf"/>
</dbReference>
<dbReference type="OrthoDB" id="9790669at2"/>
<comment type="function">
    <text evidence="8">May play the central regulatory role in sporulation. It may be an element of the effector pathway responsible for the activation of sporulation genes in response to nutritional stress. Spo0A may act in concert with spo0H (a sigma factor) to control the expression of some genes that are critical to the sporulation process.</text>
</comment>
<dbReference type="PROSITE" id="PS50109">
    <property type="entry name" value="HIS_KIN"/>
    <property type="match status" value="1"/>
</dbReference>
<keyword evidence="7" id="KW-0902">Two-component regulatory system</keyword>
<gene>
    <name evidence="13" type="ORF">RIL183_08351</name>
</gene>
<evidence type="ECO:0000256" key="5">
    <source>
        <dbReference type="ARBA" id="ARBA00022553"/>
    </source>
</evidence>
<dbReference type="EMBL" id="CVRS01000117">
    <property type="protein sequence ID" value="CRL43127.1"/>
    <property type="molecule type" value="Genomic_DNA"/>
</dbReference>
<name>A0A0M6X285_9FIRM</name>
<dbReference type="CDD" id="cd00082">
    <property type="entry name" value="HisKA"/>
    <property type="match status" value="1"/>
</dbReference>
<evidence type="ECO:0000256" key="10">
    <source>
        <dbReference type="PROSITE-ProRule" id="PRU00169"/>
    </source>
</evidence>
<dbReference type="PANTHER" id="PTHR45339:SF5">
    <property type="entry name" value="HISTIDINE KINASE"/>
    <property type="match status" value="1"/>
</dbReference>
<dbReference type="AlphaFoldDB" id="A0A0M6X285"/>
<keyword evidence="6" id="KW-0808">Transferase</keyword>
<dbReference type="PANTHER" id="PTHR45339">
    <property type="entry name" value="HYBRID SIGNAL TRANSDUCTION HISTIDINE KINASE J"/>
    <property type="match status" value="1"/>
</dbReference>
<comment type="caution">
    <text evidence="10">Lacks conserved residue(s) required for the propagation of feature annotation.</text>
</comment>
<dbReference type="Gene3D" id="3.30.565.10">
    <property type="entry name" value="Histidine kinase-like ATPase, C-terminal domain"/>
    <property type="match status" value="1"/>
</dbReference>
<dbReference type="SUPFAM" id="SSF47384">
    <property type="entry name" value="Homodimeric domain of signal transducing histidine kinase"/>
    <property type="match status" value="1"/>
</dbReference>
<evidence type="ECO:0000259" key="12">
    <source>
        <dbReference type="PROSITE" id="PS50110"/>
    </source>
</evidence>
<keyword evidence="6" id="KW-0418">Kinase</keyword>
<dbReference type="CDD" id="cd00156">
    <property type="entry name" value="REC"/>
    <property type="match status" value="1"/>
</dbReference>
<feature type="domain" description="Histidine kinase" evidence="11">
    <location>
        <begin position="150"/>
        <end position="370"/>
    </location>
</feature>
<feature type="domain" description="Response regulatory" evidence="12">
    <location>
        <begin position="6"/>
        <end position="120"/>
    </location>
</feature>
<dbReference type="SMART" id="SM00448">
    <property type="entry name" value="REC"/>
    <property type="match status" value="3"/>
</dbReference>
<dbReference type="SUPFAM" id="SSF52172">
    <property type="entry name" value="CheY-like"/>
    <property type="match status" value="3"/>
</dbReference>
<evidence type="ECO:0000256" key="1">
    <source>
        <dbReference type="ARBA" id="ARBA00000085"/>
    </source>
</evidence>
<dbReference type="EC" id="2.7.13.3" evidence="3"/>
<dbReference type="RefSeq" id="WP_021924180.1">
    <property type="nucleotide sequence ID" value="NZ_CVRS01000117.1"/>
</dbReference>
<dbReference type="Pfam" id="PF00512">
    <property type="entry name" value="HisKA"/>
    <property type="match status" value="1"/>
</dbReference>
<dbReference type="FunFam" id="3.30.565.10:FF:000010">
    <property type="entry name" value="Sensor histidine kinase RcsC"/>
    <property type="match status" value="1"/>
</dbReference>
<comment type="catalytic activity">
    <reaction evidence="1">
        <text>ATP + protein L-histidine = ADP + protein N-phospho-L-histidine.</text>
        <dbReference type="EC" id="2.7.13.3"/>
    </reaction>
</comment>
<dbReference type="SMART" id="SM00387">
    <property type="entry name" value="HATPase_c"/>
    <property type="match status" value="1"/>
</dbReference>
<protein>
    <recommendedName>
        <fullName evidence="9">Circadian input-output histidine kinase CikA</fullName>
        <ecNumber evidence="3">2.7.13.3</ecNumber>
    </recommendedName>
    <alternativeName>
        <fullName evidence="4">Stage 0 sporulation protein A homolog</fullName>
    </alternativeName>
</protein>
<comment type="similarity">
    <text evidence="2">In the N-terminal section; belongs to the phytochrome family.</text>
</comment>
<evidence type="ECO:0000256" key="3">
    <source>
        <dbReference type="ARBA" id="ARBA00012438"/>
    </source>
</evidence>
<keyword evidence="14" id="KW-1185">Reference proteome</keyword>
<reference evidence="14" key="1">
    <citation type="submission" date="2015-05" db="EMBL/GenBank/DDBJ databases">
        <authorList>
            <consortium name="Pathogen Informatics"/>
        </authorList>
    </citation>
    <scope>NUCLEOTIDE SEQUENCE [LARGE SCALE GENOMIC DNA]</scope>
    <source>
        <strain evidence="14">L1-83</strain>
    </source>
</reference>
<dbReference type="Proteomes" id="UP000049828">
    <property type="component" value="Unassembled WGS sequence"/>
</dbReference>
<dbReference type="CDD" id="cd16922">
    <property type="entry name" value="HATPase_EvgS-ArcB-TorS-like"/>
    <property type="match status" value="1"/>
</dbReference>
<evidence type="ECO:0000256" key="9">
    <source>
        <dbReference type="ARBA" id="ARBA00074306"/>
    </source>
</evidence>
<evidence type="ECO:0000256" key="8">
    <source>
        <dbReference type="ARBA" id="ARBA00024867"/>
    </source>
</evidence>
<dbReference type="CDD" id="cd17546">
    <property type="entry name" value="REC_hyHK_CKI1_RcsC-like"/>
    <property type="match status" value="1"/>
</dbReference>
<dbReference type="Gene3D" id="3.40.50.2300">
    <property type="match status" value="3"/>
</dbReference>